<keyword evidence="4" id="KW-1185">Reference proteome</keyword>
<evidence type="ECO:0000256" key="1">
    <source>
        <dbReference type="SAM" id="MobiDB-lite"/>
    </source>
</evidence>
<dbReference type="Proteomes" id="UP000824782">
    <property type="component" value="Unassembled WGS sequence"/>
</dbReference>
<reference evidence="3" key="1">
    <citation type="thesis" date="2020" institute="ProQuest LLC" country="789 East Eisenhower Parkway, Ann Arbor, MI, USA">
        <title>Comparative Genomics and Chromosome Evolution.</title>
        <authorList>
            <person name="Mudd A.B."/>
        </authorList>
    </citation>
    <scope>NUCLEOTIDE SEQUENCE</scope>
    <source>
        <strain evidence="3">237g6f4</strain>
        <tissue evidence="3">Blood</tissue>
    </source>
</reference>
<dbReference type="EMBL" id="WNYA01000059">
    <property type="protein sequence ID" value="KAG8550380.1"/>
    <property type="molecule type" value="Genomic_DNA"/>
</dbReference>
<protein>
    <recommendedName>
        <fullName evidence="2">DUF4795 domain-containing protein</fullName>
    </recommendedName>
</protein>
<sequence length="253" mass="28520">MISLSADAPTLDIHSQRPWRSSRKFLKKHLNSSQTFVQMCARLQRKLFERVKCISCDRPVTMATGPHLITVRSLNPRNNTNNGDYGKNLGDPPHMSDPEFQYNEPPRPHTSCTFHRKTSRNQNLTTVFPYGDPGQIQYKNSEFDLMGIDGMMYKGRIDKSYTAYIPERDTSAVKTPQPPYRVSMERARSATPNYRTPTSAPTSRPPSQSARSSRSPPQAPYTTDPAQPTFHVPSATDPVNVLPQPINSEEQAV</sequence>
<name>A0AAV6ZT34_ENGPU</name>
<dbReference type="PANTHER" id="PTHR47080:SF1">
    <property type="entry name" value="CHROMOSOME 16 OPEN READING FRAME 96"/>
    <property type="match status" value="1"/>
</dbReference>
<feature type="region of interest" description="Disordered" evidence="1">
    <location>
        <begin position="72"/>
        <end position="94"/>
    </location>
</feature>
<evidence type="ECO:0000259" key="2">
    <source>
        <dbReference type="Pfam" id="PF16043"/>
    </source>
</evidence>
<evidence type="ECO:0000313" key="3">
    <source>
        <dbReference type="EMBL" id="KAG8550380.1"/>
    </source>
</evidence>
<evidence type="ECO:0000313" key="4">
    <source>
        <dbReference type="Proteomes" id="UP000824782"/>
    </source>
</evidence>
<dbReference type="PANTHER" id="PTHR47080">
    <property type="entry name" value="CHROMOSOME 16 OPEN READING FRAME 96"/>
    <property type="match status" value="1"/>
</dbReference>
<feature type="region of interest" description="Disordered" evidence="1">
    <location>
        <begin position="168"/>
        <end position="253"/>
    </location>
</feature>
<feature type="compositionally biased region" description="Low complexity" evidence="1">
    <location>
        <begin position="195"/>
        <end position="216"/>
    </location>
</feature>
<dbReference type="AlphaFoldDB" id="A0AAV6ZT34"/>
<gene>
    <name evidence="3" type="ORF">GDO81_026328</name>
</gene>
<proteinExistence type="predicted"/>
<accession>A0AAV6ZT34</accession>
<organism evidence="3 4">
    <name type="scientific">Engystomops pustulosus</name>
    <name type="common">Tungara frog</name>
    <name type="synonym">Physalaemus pustulosus</name>
    <dbReference type="NCBI Taxonomy" id="76066"/>
    <lineage>
        <taxon>Eukaryota</taxon>
        <taxon>Metazoa</taxon>
        <taxon>Chordata</taxon>
        <taxon>Craniata</taxon>
        <taxon>Vertebrata</taxon>
        <taxon>Euteleostomi</taxon>
        <taxon>Amphibia</taxon>
        <taxon>Batrachia</taxon>
        <taxon>Anura</taxon>
        <taxon>Neobatrachia</taxon>
        <taxon>Hyloidea</taxon>
        <taxon>Leptodactylidae</taxon>
        <taxon>Leiuperinae</taxon>
        <taxon>Engystomops</taxon>
    </lineage>
</organism>
<comment type="caution">
    <text evidence="3">The sequence shown here is derived from an EMBL/GenBank/DDBJ whole genome shotgun (WGS) entry which is preliminary data.</text>
</comment>
<feature type="compositionally biased region" description="Polar residues" evidence="1">
    <location>
        <begin position="72"/>
        <end position="83"/>
    </location>
</feature>
<dbReference type="Pfam" id="PF16043">
    <property type="entry name" value="DUF4795"/>
    <property type="match status" value="1"/>
</dbReference>
<feature type="domain" description="DUF4795" evidence="2">
    <location>
        <begin position="24"/>
        <end position="75"/>
    </location>
</feature>
<dbReference type="InterPro" id="IPR032013">
    <property type="entry name" value="DUF4795"/>
</dbReference>